<name>A0A4Q2SZX3_9HYPH</name>
<dbReference type="EMBL" id="SDVB01000253">
    <property type="protein sequence ID" value="RYC10170.1"/>
    <property type="molecule type" value="Genomic_DNA"/>
</dbReference>
<evidence type="ECO:0000313" key="2">
    <source>
        <dbReference type="Proteomes" id="UP000291088"/>
    </source>
</evidence>
<accession>A0A4Q2SZX3</accession>
<dbReference type="Pfam" id="PF03864">
    <property type="entry name" value="Phage_cap_E"/>
    <property type="match status" value="1"/>
</dbReference>
<dbReference type="RefSeq" id="WP_129333563.1">
    <property type="nucleotide sequence ID" value="NZ_SDVB01000253.1"/>
</dbReference>
<dbReference type="InterPro" id="IPR005564">
    <property type="entry name" value="Major_capsid_GpE"/>
</dbReference>
<evidence type="ECO:0000313" key="1">
    <source>
        <dbReference type="EMBL" id="RYC10170.1"/>
    </source>
</evidence>
<organism evidence="1 2">
    <name type="scientific">Ciceribacter ferrooxidans</name>
    <dbReference type="NCBI Taxonomy" id="2509717"/>
    <lineage>
        <taxon>Bacteria</taxon>
        <taxon>Pseudomonadati</taxon>
        <taxon>Pseudomonadota</taxon>
        <taxon>Alphaproteobacteria</taxon>
        <taxon>Hyphomicrobiales</taxon>
        <taxon>Rhizobiaceae</taxon>
        <taxon>Ciceribacter</taxon>
    </lineage>
</organism>
<reference evidence="1 2" key="1">
    <citation type="submission" date="2019-01" db="EMBL/GenBank/DDBJ databases">
        <authorList>
            <person name="Deng T."/>
        </authorList>
    </citation>
    <scope>NUCLEOTIDE SEQUENCE [LARGE SCALE GENOMIC DNA]</scope>
    <source>
        <strain evidence="1 2">F8825</strain>
    </source>
</reference>
<dbReference type="AlphaFoldDB" id="A0A4Q2SZX3"/>
<protein>
    <submittedName>
        <fullName evidence="1">Major capsid protein</fullName>
    </submittedName>
</protein>
<gene>
    <name evidence="1" type="ORF">EUU22_19075</name>
</gene>
<sequence>MPEILLPYTDVELTEEVNRIPNTYGLINALNLAPSETKGSRYVRIGYRDGQIYVLAAEPRGAPGDVGENDTENSIIFEIPHFPHIDFIGPDDIDNVLEIVNGQITPASLDREVARKLDTIRRKHGITREYVRLGMLKGLIKDGKGRTLYDLYDVFGITKKTVDFTLGTAGTNIMDKCEEVRDHIQTNLKGETSNGIEVIVSPTYFSKFVAHPNVEKFWLQAQNSTYHTEITRSNLGGNWGRSLLFGEILWREYKGSLPVKSASGEITSEPNVAANMGHAFPTGTQNMMRTYDGPVYHINRLNQPIDGTAEPILVTTKELAHGAGYELKSQSNILAICKQPECQVEVTTSN</sequence>
<dbReference type="Proteomes" id="UP000291088">
    <property type="component" value="Unassembled WGS sequence"/>
</dbReference>
<dbReference type="OrthoDB" id="6388191at2"/>
<proteinExistence type="predicted"/>
<keyword evidence="2" id="KW-1185">Reference proteome</keyword>
<comment type="caution">
    <text evidence="1">The sequence shown here is derived from an EMBL/GenBank/DDBJ whole genome shotgun (WGS) entry which is preliminary data.</text>
</comment>